<dbReference type="Proteomes" id="UP000316213">
    <property type="component" value="Unassembled WGS sequence"/>
</dbReference>
<dbReference type="OrthoDB" id="272536at2"/>
<dbReference type="RefSeq" id="WP_146576400.1">
    <property type="nucleotide sequence ID" value="NZ_SJPM01000001.1"/>
</dbReference>
<name>A0A5C6AWZ3_9BACT</name>
<accession>A0A5C6AWZ3</accession>
<dbReference type="InterPro" id="IPR025132">
    <property type="entry name" value="DUF4058"/>
</dbReference>
<evidence type="ECO:0000313" key="2">
    <source>
        <dbReference type="Proteomes" id="UP000316213"/>
    </source>
</evidence>
<sequence>MKKSPFPGMDPFLESRWPEVHARLIVYAANQLNQRLPNVLQANIEESLAVYEQDEVRWIRPDIHVAEDISTETTEAETGTAVLSQPVVAQAIIVKQSPYKTRHIEIVDRGGRVVTAIEFVSPWNKVGTKNREQYAKKQLDYMNSKINLVEIDLVRQGKYVLGAPIEELTEAQLSAYMVCVYRFLNPNQFEVYPAPLDQALPNIPVPLRSQDRDVVLELQPLLDQCYQDGRYYRIDYTGEIKGKFNSELTDWMSRRLREILGRHS</sequence>
<gene>
    <name evidence="1" type="ORF">Pla100_09370</name>
</gene>
<dbReference type="EMBL" id="SJPM01000001">
    <property type="protein sequence ID" value="TWU04001.1"/>
    <property type="molecule type" value="Genomic_DNA"/>
</dbReference>
<keyword evidence="2" id="KW-1185">Reference proteome</keyword>
<evidence type="ECO:0008006" key="3">
    <source>
        <dbReference type="Google" id="ProtNLM"/>
    </source>
</evidence>
<reference evidence="1 2" key="1">
    <citation type="submission" date="2019-02" db="EMBL/GenBank/DDBJ databases">
        <title>Deep-cultivation of Planctomycetes and their phenomic and genomic characterization uncovers novel biology.</title>
        <authorList>
            <person name="Wiegand S."/>
            <person name="Jogler M."/>
            <person name="Boedeker C."/>
            <person name="Pinto D."/>
            <person name="Vollmers J."/>
            <person name="Rivas-Marin E."/>
            <person name="Kohn T."/>
            <person name="Peeters S.H."/>
            <person name="Heuer A."/>
            <person name="Rast P."/>
            <person name="Oberbeckmann S."/>
            <person name="Bunk B."/>
            <person name="Jeske O."/>
            <person name="Meyerdierks A."/>
            <person name="Storesund J.E."/>
            <person name="Kallscheuer N."/>
            <person name="Luecker S."/>
            <person name="Lage O.M."/>
            <person name="Pohl T."/>
            <person name="Merkel B.J."/>
            <person name="Hornburger P."/>
            <person name="Mueller R.-W."/>
            <person name="Bruemmer F."/>
            <person name="Labrenz M."/>
            <person name="Spormann A.M."/>
            <person name="Op Den Camp H."/>
            <person name="Overmann J."/>
            <person name="Amann R."/>
            <person name="Jetten M.S.M."/>
            <person name="Mascher T."/>
            <person name="Medema M.H."/>
            <person name="Devos D.P."/>
            <person name="Kaster A.-K."/>
            <person name="Ovreas L."/>
            <person name="Rohde M."/>
            <person name="Galperin M.Y."/>
            <person name="Jogler C."/>
        </authorList>
    </citation>
    <scope>NUCLEOTIDE SEQUENCE [LARGE SCALE GENOMIC DNA]</scope>
    <source>
        <strain evidence="1 2">Pla100</strain>
    </source>
</reference>
<comment type="caution">
    <text evidence="1">The sequence shown here is derived from an EMBL/GenBank/DDBJ whole genome shotgun (WGS) entry which is preliminary data.</text>
</comment>
<protein>
    <recommendedName>
        <fullName evidence="3">DUF4058 family protein</fullName>
    </recommendedName>
</protein>
<proteinExistence type="predicted"/>
<organism evidence="1 2">
    <name type="scientific">Neorhodopirellula pilleata</name>
    <dbReference type="NCBI Taxonomy" id="2714738"/>
    <lineage>
        <taxon>Bacteria</taxon>
        <taxon>Pseudomonadati</taxon>
        <taxon>Planctomycetota</taxon>
        <taxon>Planctomycetia</taxon>
        <taxon>Pirellulales</taxon>
        <taxon>Pirellulaceae</taxon>
        <taxon>Neorhodopirellula</taxon>
    </lineage>
</organism>
<dbReference type="Pfam" id="PF13267">
    <property type="entry name" value="DUF4058"/>
    <property type="match status" value="1"/>
</dbReference>
<dbReference type="AlphaFoldDB" id="A0A5C6AWZ3"/>
<evidence type="ECO:0000313" key="1">
    <source>
        <dbReference type="EMBL" id="TWU04001.1"/>
    </source>
</evidence>